<dbReference type="EMBL" id="HBUF01376979">
    <property type="protein sequence ID" value="CAG6728714.1"/>
    <property type="molecule type" value="Transcribed_RNA"/>
</dbReference>
<dbReference type="Gene3D" id="3.80.10.10">
    <property type="entry name" value="Ribonuclease Inhibitor"/>
    <property type="match status" value="2"/>
</dbReference>
<dbReference type="Pfam" id="PF05729">
    <property type="entry name" value="NACHT"/>
    <property type="match status" value="1"/>
</dbReference>
<reference evidence="5" key="1">
    <citation type="submission" date="2021-05" db="EMBL/GenBank/DDBJ databases">
        <authorList>
            <person name="Alioto T."/>
            <person name="Alioto T."/>
            <person name="Gomez Garrido J."/>
        </authorList>
    </citation>
    <scope>NUCLEOTIDE SEQUENCE</scope>
</reference>
<feature type="compositionally biased region" description="Pro residues" evidence="3">
    <location>
        <begin position="109"/>
        <end position="121"/>
    </location>
</feature>
<evidence type="ECO:0000256" key="3">
    <source>
        <dbReference type="SAM" id="MobiDB-lite"/>
    </source>
</evidence>
<dbReference type="GO" id="GO:0005524">
    <property type="term" value="F:ATP binding"/>
    <property type="evidence" value="ECO:0007669"/>
    <property type="project" value="UniProtKB-KW"/>
</dbReference>
<organism evidence="5">
    <name type="scientific">Cacopsylla melanoneura</name>
    <dbReference type="NCBI Taxonomy" id="428564"/>
    <lineage>
        <taxon>Eukaryota</taxon>
        <taxon>Metazoa</taxon>
        <taxon>Ecdysozoa</taxon>
        <taxon>Arthropoda</taxon>
        <taxon>Hexapoda</taxon>
        <taxon>Insecta</taxon>
        <taxon>Pterygota</taxon>
        <taxon>Neoptera</taxon>
        <taxon>Paraneoptera</taxon>
        <taxon>Hemiptera</taxon>
        <taxon>Sternorrhyncha</taxon>
        <taxon>Psylloidea</taxon>
        <taxon>Psyllidae</taxon>
        <taxon>Psyllinae</taxon>
        <taxon>Cacopsylla</taxon>
    </lineage>
</organism>
<evidence type="ECO:0000256" key="2">
    <source>
        <dbReference type="ARBA" id="ARBA00022840"/>
    </source>
</evidence>
<sequence>MCCVQAERVFPPSDSDESDDQIPRFLPGSRGQSSRSCPPRREHSVPQWTASTSNTYLPGIGTTRGPVASGSGFNTTRRSFSSSLVAELKAVGPGPSLDECSFSETGPSLTPPSSPLTPVFPPTNTHYISTFRTSSRRTSSLSPEKDRDPLSKLLRFLKTFYRELASRDHVNNIPWTPNLPPGTTCPAHFEPALQIAPFSPGHQLRTSSESASDPRDWIRLDQILSTVRTSDGAVHDAPRRVVIEGGPCSGKTTLCLKILHSWATQKEWIGPSIQLALFVPLRELKGCSLAHYLSKELLPKVAGGSNSFLQVWKNLHLLEDRLLFVLDGYDEAVRVNGLESCKTGNLGGGRDALGDAVELLEGRLFPDCRIIITCSTGWSGEMSSFIQRRVLLHGLEMIHVEQLCTVYFGGQKKIDLNKFLDIMRELKPLSCWPLGWLLLCVLYEEEGRIPKDNLEFHQDLFKCLIRRSLVDKGLVSISNTSTDLPGHCKKLLAEFGKLALACIKEDRYLYIDSEIKAHCRSSSIDLTELGFLVRGLNFGKSQNQKRRLDYYSPIHKSFAEFLSAYYISSVVHYANILRRELEDLPGLSSGFNSNVDSSTVSILKFLMGLLGRKGHLVFNQLCPLDLSTRPLYMLLQAAGPSEANVTAVSRLVGASNGHWNSSVSKASPKEQIPLVHTSPLELEGWAWVLKNPSCTLEALELVFQLDKGADCETLLDIFFAALSANDSVRMVRISSLLGHEFSSSEIERLSVYVKTTLPKSKLNTFELVITCLEDSAHDRFQILVDALSESLEHAASSNLNKIVLDLNLGTSQVVQLCQALERAPQITVLHLPHLGCGRDGLRAISNLIRHRPLTALNLTGSWGMRREEPQSSCAISVPSSSGISVGSGSGSSNVSSLQQIVKQPSVASSSSPKTSSSGCFSSLPRGLGGYNSLGRPATLPRQPLTQISPDGYSTTDHKRNSDSVLFQRLFQPLPSCDTALHTGSGFHDVFEAIREPGCKLKSLNVSKCLLSMEDSLCLGESIRKSHCLDALRLEGGTRLGEVIPVLLGLAENRSLQLLDLGSQRLILDDGPTQIVLQALIKNSSLKLLSMEGWTFRIEDEASIPMFLTFLESTSVRDLDLSNCRLHVAVHHSNLLHLSKQEDIVQELLTSMPLLSCPSIVFLRLGTFQLSVNEKLILRGPHLLPFLTGFTNLTDLDLSLDRTNINSNTIPLVIDDKSILSFFQQLSTSFRKLQSLKLSNWRISLDDYEKTLKQIGRYLKICSISYLKLNQIIVKDNSTKGTSLEHYFIQTVISSLNYLTWLSIIGVSLTPGQGSIIGKTIRDKFCGTLLEISVKNIAIESIKSIIHVLDHNGSHGNNKIVVTFIGGPSCNLRIQRMLNSKHYNGNHNTYLSANGGKLKKYTSIS</sequence>
<dbReference type="InterPro" id="IPR027417">
    <property type="entry name" value="P-loop_NTPase"/>
</dbReference>
<name>A0A8D9DUT1_9HEMI</name>
<keyword evidence="1" id="KW-0547">Nucleotide-binding</keyword>
<evidence type="ECO:0000313" key="5">
    <source>
        <dbReference type="EMBL" id="CAG6728714.1"/>
    </source>
</evidence>
<dbReference type="PANTHER" id="PTHR46844:SF1">
    <property type="entry name" value="SLR5058 PROTEIN"/>
    <property type="match status" value="1"/>
</dbReference>
<proteinExistence type="predicted"/>
<dbReference type="PROSITE" id="PS50837">
    <property type="entry name" value="NACHT"/>
    <property type="match status" value="1"/>
</dbReference>
<protein>
    <recommendedName>
        <fullName evidence="4">NACHT domain-containing protein</fullName>
    </recommendedName>
</protein>
<dbReference type="PANTHER" id="PTHR46844">
    <property type="entry name" value="SLR5058 PROTEIN"/>
    <property type="match status" value="1"/>
</dbReference>
<feature type="domain" description="NACHT" evidence="4">
    <location>
        <begin position="239"/>
        <end position="377"/>
    </location>
</feature>
<dbReference type="EMBL" id="HBUF01376980">
    <property type="protein sequence ID" value="CAG6728715.1"/>
    <property type="molecule type" value="Transcribed_RNA"/>
</dbReference>
<dbReference type="SUPFAM" id="SSF52047">
    <property type="entry name" value="RNI-like"/>
    <property type="match status" value="1"/>
</dbReference>
<feature type="compositionally biased region" description="Polar residues" evidence="3">
    <location>
        <begin position="943"/>
        <end position="954"/>
    </location>
</feature>
<evidence type="ECO:0000259" key="4">
    <source>
        <dbReference type="PROSITE" id="PS50837"/>
    </source>
</evidence>
<dbReference type="Gene3D" id="3.40.50.300">
    <property type="entry name" value="P-loop containing nucleotide triphosphate hydrolases"/>
    <property type="match status" value="1"/>
</dbReference>
<dbReference type="SUPFAM" id="SSF52540">
    <property type="entry name" value="P-loop containing nucleoside triphosphate hydrolases"/>
    <property type="match status" value="1"/>
</dbReference>
<feature type="compositionally biased region" description="Polar residues" evidence="3">
    <location>
        <begin position="46"/>
        <end position="56"/>
    </location>
</feature>
<feature type="region of interest" description="Disordered" evidence="3">
    <location>
        <begin position="931"/>
        <end position="958"/>
    </location>
</feature>
<evidence type="ECO:0000256" key="1">
    <source>
        <dbReference type="ARBA" id="ARBA00022741"/>
    </source>
</evidence>
<dbReference type="InterPro" id="IPR032675">
    <property type="entry name" value="LRR_dom_sf"/>
</dbReference>
<dbReference type="InterPro" id="IPR007111">
    <property type="entry name" value="NACHT_NTPase"/>
</dbReference>
<accession>A0A8D9DUT1</accession>
<feature type="region of interest" description="Disordered" evidence="3">
    <location>
        <begin position="101"/>
        <end position="127"/>
    </location>
</feature>
<keyword evidence="2" id="KW-0067">ATP-binding</keyword>
<feature type="region of interest" description="Disordered" evidence="3">
    <location>
        <begin position="8"/>
        <end position="73"/>
    </location>
</feature>